<proteinExistence type="predicted"/>
<dbReference type="Proteomes" id="UP000028640">
    <property type="component" value="Unassembled WGS sequence"/>
</dbReference>
<dbReference type="RefSeq" id="WP_229333763.1">
    <property type="nucleotide sequence ID" value="NZ_JMPJ01000025.1"/>
</dbReference>
<organism evidence="1 2">
    <name type="scientific">Ewingella americana (strain ATCC 33852 / DSM 4580 / CCUG 14506 / JCM 5911 / LMG 7869 / NCTC 12157 / CDC 1468-78)</name>
    <dbReference type="NCBI Taxonomy" id="910964"/>
    <lineage>
        <taxon>Bacteria</taxon>
        <taxon>Pseudomonadati</taxon>
        <taxon>Pseudomonadota</taxon>
        <taxon>Gammaproteobacteria</taxon>
        <taxon>Enterobacterales</taxon>
        <taxon>Yersiniaceae</taxon>
        <taxon>Ewingella</taxon>
    </lineage>
</organism>
<accession>A0A085GLY9</accession>
<evidence type="ECO:0000313" key="2">
    <source>
        <dbReference type="Proteomes" id="UP000028640"/>
    </source>
</evidence>
<dbReference type="Gene3D" id="1.20.5.5260">
    <property type="match status" value="1"/>
</dbReference>
<name>A0A085GLY9_EWIA3</name>
<dbReference type="GO" id="GO:0071468">
    <property type="term" value="P:cellular response to acidic pH"/>
    <property type="evidence" value="ECO:0007669"/>
    <property type="project" value="InterPro"/>
</dbReference>
<reference evidence="1 2" key="1">
    <citation type="submission" date="2014-05" db="EMBL/GenBank/DDBJ databases">
        <title>ATOL: Assembling a taxonomically balanced genome-scale reconstruction of the evolutionary history of the Enterobacteriaceae.</title>
        <authorList>
            <person name="Plunkett G.III."/>
            <person name="Neeno-Eckwall E.C."/>
            <person name="Glasner J.D."/>
            <person name="Perna N.T."/>
        </authorList>
    </citation>
    <scope>NUCLEOTIDE SEQUENCE [LARGE SCALE GENOMIC DNA]</scope>
    <source>
        <strain evidence="1 2">ATCC 33852</strain>
    </source>
</reference>
<dbReference type="STRING" id="910964.GEAM_0608"/>
<evidence type="ECO:0000313" key="1">
    <source>
        <dbReference type="EMBL" id="KFC84734.1"/>
    </source>
</evidence>
<dbReference type="eggNOG" id="ENOG50336K1">
    <property type="taxonomic scope" value="Bacteria"/>
</dbReference>
<sequence length="111" mass="12256">MNVKSTNATDLDMLEHHENNASHSMGSISDEVTQHHVYQHFAKSGDMYSSETEALGGAIRAILAQRGKVTNKDIILHLIMQLETTNDIVQLDILRNALELVVGITPDDAVF</sequence>
<gene>
    <name evidence="1" type="ORF">GEAM_0608</name>
</gene>
<comment type="caution">
    <text evidence="1">The sequence shown here is derived from an EMBL/GenBank/DDBJ whole genome shotgun (WGS) entry which is preliminary data.</text>
</comment>
<dbReference type="GeneID" id="78378953"/>
<dbReference type="AlphaFoldDB" id="A0A085GLY9"/>
<dbReference type="InterPro" id="IPR024753">
    <property type="entry name" value="AriR"/>
</dbReference>
<protein>
    <submittedName>
        <fullName evidence="1">Uncharacterized protein</fullName>
    </submittedName>
</protein>
<keyword evidence="2" id="KW-1185">Reference proteome</keyword>
<dbReference type="Pfam" id="PF10798">
    <property type="entry name" value="YmgB"/>
    <property type="match status" value="1"/>
</dbReference>
<dbReference type="EMBL" id="JMPJ01000025">
    <property type="protein sequence ID" value="KFC84734.1"/>
    <property type="molecule type" value="Genomic_DNA"/>
</dbReference>